<sequence length="279" mass="29579">MSQVWIGLFGSIAIAGIAYWKQSLSGSGAVAAVFVGTILYSTGSLPWFGTMIAFFVFSSLLSQWKKRNKENMERMYEKTGRRDAGQVLANGGLAVGMSLLHGIWPLPVFWYAFLGIMATVNADTWATEIGSLSKKSPVSILTGRTVHPGTSGGITALGLLATVLGSIFIGAVATILLFIHWKETISHVPFPFAHVVAINIGVTFLAGTIGCLADSLLGATVQVMYACDACGLEVETAMHCQKAAKKIRGFSFFSNDRVNSFSSFIGGAAAMMASFIIGA</sequence>
<dbReference type="Proteomes" id="UP000830167">
    <property type="component" value="Chromosome"/>
</dbReference>
<evidence type="ECO:0000256" key="1">
    <source>
        <dbReference type="ARBA" id="ARBA00004141"/>
    </source>
</evidence>
<feature type="transmembrane region" description="Helical" evidence="6">
    <location>
        <begin position="47"/>
        <end position="64"/>
    </location>
</feature>
<reference evidence="7" key="1">
    <citation type="submission" date="2021-12" db="EMBL/GenBank/DDBJ databases">
        <title>Alicyclobacillaceae gen. nov., sp. nov., isolated from chalcocite enrichment system.</title>
        <authorList>
            <person name="Jiang Z."/>
        </authorList>
    </citation>
    <scope>NUCLEOTIDE SEQUENCE</scope>
    <source>
        <strain evidence="7">MYW30-H2</strain>
    </source>
</reference>
<accession>A0ABY4CHG9</accession>
<keyword evidence="4 6" id="KW-1133">Transmembrane helix</keyword>
<evidence type="ECO:0000313" key="7">
    <source>
        <dbReference type="EMBL" id="UOF88608.1"/>
    </source>
</evidence>
<evidence type="ECO:0000256" key="5">
    <source>
        <dbReference type="ARBA" id="ARBA00023136"/>
    </source>
</evidence>
<dbReference type="EMBL" id="CP089291">
    <property type="protein sequence ID" value="UOF88608.1"/>
    <property type="molecule type" value="Genomic_DNA"/>
</dbReference>
<dbReference type="Pfam" id="PF01940">
    <property type="entry name" value="DUF92"/>
    <property type="match status" value="1"/>
</dbReference>
<keyword evidence="8" id="KW-1185">Reference proteome</keyword>
<protein>
    <submittedName>
        <fullName evidence="7">DUF92 domain-containing protein</fullName>
    </submittedName>
</protein>
<comment type="similarity">
    <text evidence="2">Belongs to the TMEM19 family.</text>
</comment>
<evidence type="ECO:0000256" key="2">
    <source>
        <dbReference type="ARBA" id="ARBA00009012"/>
    </source>
</evidence>
<proteinExistence type="inferred from homology"/>
<organism evidence="7 8">
    <name type="scientific">Fodinisporobacter ferrooxydans</name>
    <dbReference type="NCBI Taxonomy" id="2901836"/>
    <lineage>
        <taxon>Bacteria</taxon>
        <taxon>Bacillati</taxon>
        <taxon>Bacillota</taxon>
        <taxon>Bacilli</taxon>
        <taxon>Bacillales</taxon>
        <taxon>Alicyclobacillaceae</taxon>
        <taxon>Fodinisporobacter</taxon>
    </lineage>
</organism>
<feature type="transmembrane region" description="Helical" evidence="6">
    <location>
        <begin position="154"/>
        <end position="179"/>
    </location>
</feature>
<feature type="transmembrane region" description="Helical" evidence="6">
    <location>
        <begin position="191"/>
        <end position="213"/>
    </location>
</feature>
<dbReference type="RefSeq" id="WP_347435282.1">
    <property type="nucleotide sequence ID" value="NZ_CP089291.1"/>
</dbReference>
<dbReference type="PANTHER" id="PTHR13353:SF5">
    <property type="entry name" value="TRANSMEMBRANE PROTEIN 19"/>
    <property type="match status" value="1"/>
</dbReference>
<name>A0ABY4CHG9_9BACL</name>
<comment type="subcellular location">
    <subcellularLocation>
        <location evidence="1">Membrane</location>
        <topology evidence="1">Multi-pass membrane protein</topology>
    </subcellularLocation>
</comment>
<evidence type="ECO:0000256" key="3">
    <source>
        <dbReference type="ARBA" id="ARBA00022692"/>
    </source>
</evidence>
<feature type="transmembrane region" description="Helical" evidence="6">
    <location>
        <begin position="85"/>
        <end position="104"/>
    </location>
</feature>
<evidence type="ECO:0000313" key="8">
    <source>
        <dbReference type="Proteomes" id="UP000830167"/>
    </source>
</evidence>
<dbReference type="InterPro" id="IPR002794">
    <property type="entry name" value="DUF92_TMEM19"/>
</dbReference>
<keyword evidence="3 6" id="KW-0812">Transmembrane</keyword>
<keyword evidence="5 6" id="KW-0472">Membrane</keyword>
<feature type="transmembrane region" description="Helical" evidence="6">
    <location>
        <begin position="258"/>
        <end position="277"/>
    </location>
</feature>
<evidence type="ECO:0000256" key="6">
    <source>
        <dbReference type="SAM" id="Phobius"/>
    </source>
</evidence>
<gene>
    <name evidence="7" type="ORF">LSG31_11640</name>
</gene>
<dbReference type="PANTHER" id="PTHR13353">
    <property type="entry name" value="TRANSMEMBRANE PROTEIN 19"/>
    <property type="match status" value="1"/>
</dbReference>
<evidence type="ECO:0000256" key="4">
    <source>
        <dbReference type="ARBA" id="ARBA00022989"/>
    </source>
</evidence>